<dbReference type="InterPro" id="IPR036086">
    <property type="entry name" value="ParB/Sulfiredoxin_sf"/>
</dbReference>
<reference evidence="3" key="1">
    <citation type="submission" date="2022-09" db="EMBL/GenBank/DDBJ databases">
        <title>Intensive care unit water sources are persistently colonized with multi-drug resistant bacteria and are the site of extensive horizontal gene transfer of antibiotic resistance genes.</title>
        <authorList>
            <person name="Diorio-Toth L."/>
        </authorList>
    </citation>
    <scope>NUCLEOTIDE SEQUENCE</scope>
    <source>
        <strain evidence="3">GD03659</strain>
    </source>
</reference>
<dbReference type="CDD" id="cd16406">
    <property type="entry name" value="ParB_N_like"/>
    <property type="match status" value="1"/>
</dbReference>
<dbReference type="SMART" id="SM00470">
    <property type="entry name" value="ParB"/>
    <property type="match status" value="1"/>
</dbReference>
<dbReference type="PANTHER" id="PTHR33375">
    <property type="entry name" value="CHROMOSOME-PARTITIONING PROTEIN PARB-RELATED"/>
    <property type="match status" value="1"/>
</dbReference>
<dbReference type="Gene3D" id="3.90.1530.30">
    <property type="match status" value="1"/>
</dbReference>
<dbReference type="SUPFAM" id="SSF110849">
    <property type="entry name" value="ParB/Sulfiredoxin"/>
    <property type="match status" value="1"/>
</dbReference>
<evidence type="ECO:0000256" key="1">
    <source>
        <dbReference type="SAM" id="Coils"/>
    </source>
</evidence>
<organism evidence="3 4">
    <name type="scientific">Sphingobium yanoikuyae</name>
    <name type="common">Sphingomonas yanoikuyae</name>
    <dbReference type="NCBI Taxonomy" id="13690"/>
    <lineage>
        <taxon>Bacteria</taxon>
        <taxon>Pseudomonadati</taxon>
        <taxon>Pseudomonadota</taxon>
        <taxon>Alphaproteobacteria</taxon>
        <taxon>Sphingomonadales</taxon>
        <taxon>Sphingomonadaceae</taxon>
        <taxon>Sphingobium</taxon>
    </lineage>
</organism>
<dbReference type="SUPFAM" id="SSF109709">
    <property type="entry name" value="KorB DNA-binding domain-like"/>
    <property type="match status" value="1"/>
</dbReference>
<dbReference type="InterPro" id="IPR041468">
    <property type="entry name" value="HTH_ParB/Spo0J"/>
</dbReference>
<dbReference type="PANTHER" id="PTHR33375:SF7">
    <property type="entry name" value="CHROMOSOME 2-PARTITIONING PROTEIN PARB-RELATED"/>
    <property type="match status" value="1"/>
</dbReference>
<dbReference type="GO" id="GO:0005694">
    <property type="term" value="C:chromosome"/>
    <property type="evidence" value="ECO:0007669"/>
    <property type="project" value="TreeGrafter"/>
</dbReference>
<dbReference type="RefSeq" id="WP_279727126.1">
    <property type="nucleotide sequence ID" value="NZ_JAOCKX010000002.1"/>
</dbReference>
<feature type="coiled-coil region" evidence="1">
    <location>
        <begin position="467"/>
        <end position="496"/>
    </location>
</feature>
<dbReference type="InterPro" id="IPR003115">
    <property type="entry name" value="ParB_N"/>
</dbReference>
<dbReference type="EMBL" id="JAOCKX010000002">
    <property type="protein sequence ID" value="MDH2129874.1"/>
    <property type="molecule type" value="Genomic_DNA"/>
</dbReference>
<dbReference type="GO" id="GO:0007059">
    <property type="term" value="P:chromosome segregation"/>
    <property type="evidence" value="ECO:0007669"/>
    <property type="project" value="TreeGrafter"/>
</dbReference>
<evidence type="ECO:0000313" key="3">
    <source>
        <dbReference type="EMBL" id="MDH2129874.1"/>
    </source>
</evidence>
<proteinExistence type="predicted"/>
<dbReference type="Proteomes" id="UP001162318">
    <property type="component" value="Unassembled WGS sequence"/>
</dbReference>
<dbReference type="InterPro" id="IPR050336">
    <property type="entry name" value="Chromosome_partition/occlusion"/>
</dbReference>
<dbReference type="AlphaFoldDB" id="A0AA42WU33"/>
<evidence type="ECO:0000313" key="4">
    <source>
        <dbReference type="Proteomes" id="UP001162318"/>
    </source>
</evidence>
<gene>
    <name evidence="3" type="ORF">N5J77_01965</name>
</gene>
<feature type="domain" description="ParB-like N-terminal" evidence="2">
    <location>
        <begin position="30"/>
        <end position="129"/>
    </location>
</feature>
<keyword evidence="1" id="KW-0175">Coiled coil</keyword>
<dbReference type="Pfam" id="PF02195">
    <property type="entry name" value="ParB_N"/>
    <property type="match status" value="1"/>
</dbReference>
<dbReference type="Pfam" id="PF17762">
    <property type="entry name" value="HTH_ParB"/>
    <property type="match status" value="1"/>
</dbReference>
<dbReference type="Gene3D" id="1.10.10.2830">
    <property type="match status" value="1"/>
</dbReference>
<name>A0AA42WU33_SPHYA</name>
<sequence>MPTATKRVSKKAAPVALESEAAAMPGSGIQMIPLGRLVRAPENVRKTDKAVDVEGLADDIAAKGLLQNLIGYAGDTSIDKSAVYIVGGGRRLQALELLVKRKVVDDSLPVPVLLRGQAEAIDLSLSENLGKRDMNPADEFLAFDALMKPGVLSPADLAKRFGFTERYVKQRLRLADLAPDILDALRQGKLTIDAAMAYAGSQDHKIQLKVFASECKKGAHAHHALNIRFGISGAQMTTGSALFKFVGAADYEKKGGRYEDDLFSDAMGYDGRKLRDPEIVMGIASDRAHFQLVGKLADAKQAHPSTSDVLLCPGLVLGKFPKSPKGYELVEKGYRHDVPDYPVLRDRASAAGIDIIGVCGIDHGGRLTLDARFFVPGARMADVIPPPTSAPRETAEQLEAKRRASAIRSVAAWLAAKKIRDDKVEGRQFWETMRPDLWRSSEVEGIGECYSVGVDVLVTPEEIDAQLEAAEIEYDRQEAAKAAEREAREKAAAEAAAAATAERQALLSLDPAPAVVQLGVLVLFQWQDGCWYDEREYDGADPVYSFDDLAEVVEWAEVEGALVKGSWVSLEAYDLAQLDEAA</sequence>
<protein>
    <submittedName>
        <fullName evidence="3">ParB/Srx family N-terminal domain-containing protein</fullName>
    </submittedName>
</protein>
<evidence type="ECO:0000259" key="2">
    <source>
        <dbReference type="SMART" id="SM00470"/>
    </source>
</evidence>
<accession>A0AA42WU33</accession>
<comment type="caution">
    <text evidence="3">The sequence shown here is derived from an EMBL/GenBank/DDBJ whole genome shotgun (WGS) entry which is preliminary data.</text>
</comment>